<keyword evidence="12" id="KW-0472">Membrane</keyword>
<keyword evidence="7" id="KW-0256">Endoplasmic reticulum</keyword>
<keyword evidence="6 13" id="KW-0479">Metal-binding</keyword>
<keyword evidence="11 14" id="KW-0503">Monooxygenase</keyword>
<dbReference type="InterPro" id="IPR017972">
    <property type="entry name" value="Cyt_P450_CS"/>
</dbReference>
<evidence type="ECO:0000256" key="7">
    <source>
        <dbReference type="ARBA" id="ARBA00022824"/>
    </source>
</evidence>
<dbReference type="GO" id="GO:0005789">
    <property type="term" value="C:endoplasmic reticulum membrane"/>
    <property type="evidence" value="ECO:0007669"/>
    <property type="project" value="UniProtKB-SubCell"/>
</dbReference>
<dbReference type="PANTHER" id="PTHR24292">
    <property type="entry name" value="CYTOCHROME P450"/>
    <property type="match status" value="1"/>
</dbReference>
<evidence type="ECO:0000256" key="5">
    <source>
        <dbReference type="ARBA" id="ARBA00022617"/>
    </source>
</evidence>
<evidence type="ECO:0000256" key="11">
    <source>
        <dbReference type="ARBA" id="ARBA00023033"/>
    </source>
</evidence>
<dbReference type="InterPro" id="IPR001128">
    <property type="entry name" value="Cyt_P450"/>
</dbReference>
<dbReference type="Gene3D" id="1.10.630.10">
    <property type="entry name" value="Cytochrome P450"/>
    <property type="match status" value="1"/>
</dbReference>
<dbReference type="PRINTS" id="PR00463">
    <property type="entry name" value="EP450I"/>
</dbReference>
<evidence type="ECO:0000313" key="15">
    <source>
        <dbReference type="EMBL" id="JAB74350.1"/>
    </source>
</evidence>
<evidence type="ECO:0000256" key="9">
    <source>
        <dbReference type="ARBA" id="ARBA00023002"/>
    </source>
</evidence>
<comment type="subcellular location">
    <subcellularLocation>
        <location evidence="3">Endoplasmic reticulum membrane</location>
        <topology evidence="3">Peripheral membrane protein</topology>
    </subcellularLocation>
    <subcellularLocation>
        <location evidence="2">Microsome membrane</location>
        <topology evidence="2">Peripheral membrane protein</topology>
    </subcellularLocation>
</comment>
<proteinExistence type="evidence at transcript level"/>
<feature type="binding site" description="axial binding residue" evidence="13">
    <location>
        <position position="53"/>
    </location>
    <ligand>
        <name>heme</name>
        <dbReference type="ChEBI" id="CHEBI:30413"/>
    </ligand>
    <ligandPart>
        <name>Fe</name>
        <dbReference type="ChEBI" id="CHEBI:18248"/>
    </ligandPart>
</feature>
<feature type="non-terminal residue" evidence="15">
    <location>
        <position position="1"/>
    </location>
</feature>
<dbReference type="GO" id="GO:0020037">
    <property type="term" value="F:heme binding"/>
    <property type="evidence" value="ECO:0007669"/>
    <property type="project" value="InterPro"/>
</dbReference>
<dbReference type="PANTHER" id="PTHR24292:SF102">
    <property type="entry name" value="CYTOCHROME P450 FAMILY-RELATED"/>
    <property type="match status" value="1"/>
</dbReference>
<dbReference type="InterPro" id="IPR002401">
    <property type="entry name" value="Cyt_P450_E_grp-I"/>
</dbReference>
<comment type="similarity">
    <text evidence="4 14">Belongs to the cytochrome P450 family.</text>
</comment>
<evidence type="ECO:0000256" key="1">
    <source>
        <dbReference type="ARBA" id="ARBA00001971"/>
    </source>
</evidence>
<evidence type="ECO:0000256" key="10">
    <source>
        <dbReference type="ARBA" id="ARBA00023004"/>
    </source>
</evidence>
<evidence type="ECO:0000256" key="13">
    <source>
        <dbReference type="PIRSR" id="PIRSR602401-1"/>
    </source>
</evidence>
<dbReference type="EMBL" id="GANP01010118">
    <property type="protein sequence ID" value="JAB74350.1"/>
    <property type="molecule type" value="mRNA"/>
</dbReference>
<keyword evidence="5 13" id="KW-0349">Heme</keyword>
<dbReference type="GO" id="GO:0004497">
    <property type="term" value="F:monooxygenase activity"/>
    <property type="evidence" value="ECO:0007669"/>
    <property type="project" value="UniProtKB-KW"/>
</dbReference>
<evidence type="ECO:0000256" key="6">
    <source>
        <dbReference type="ARBA" id="ARBA00022723"/>
    </source>
</evidence>
<evidence type="ECO:0000256" key="14">
    <source>
        <dbReference type="RuleBase" id="RU000461"/>
    </source>
</evidence>
<organism evidence="15">
    <name type="scientific">Ixodes ricinus</name>
    <name type="common">Common tick</name>
    <name type="synonym">Acarus ricinus</name>
    <dbReference type="NCBI Taxonomy" id="34613"/>
    <lineage>
        <taxon>Eukaryota</taxon>
        <taxon>Metazoa</taxon>
        <taxon>Ecdysozoa</taxon>
        <taxon>Arthropoda</taxon>
        <taxon>Chelicerata</taxon>
        <taxon>Arachnida</taxon>
        <taxon>Acari</taxon>
        <taxon>Parasitiformes</taxon>
        <taxon>Ixodida</taxon>
        <taxon>Ixodoidea</taxon>
        <taxon>Ixodidae</taxon>
        <taxon>Ixodinae</taxon>
        <taxon>Ixodes</taxon>
    </lineage>
</organism>
<accession>V5GVD0</accession>
<dbReference type="Pfam" id="PF00067">
    <property type="entry name" value="p450"/>
    <property type="match status" value="1"/>
</dbReference>
<keyword evidence="10 13" id="KW-0408">Iron</keyword>
<evidence type="ECO:0000256" key="4">
    <source>
        <dbReference type="ARBA" id="ARBA00010617"/>
    </source>
</evidence>
<dbReference type="InterPro" id="IPR036396">
    <property type="entry name" value="Cyt_P450_sf"/>
</dbReference>
<dbReference type="InterPro" id="IPR050476">
    <property type="entry name" value="Insect_CytP450_Detox"/>
</dbReference>
<reference evidence="15" key="1">
    <citation type="journal article" date="2015" name="Sci. Rep.">
        <title>Tissue- and time-dependent transcription in Ixodes ricinus salivary glands and midguts when blood feeding on the vertebrate host.</title>
        <authorList>
            <person name="Kotsyfakis M."/>
            <person name="Schwarz A."/>
            <person name="Erhart J."/>
            <person name="Ribeiro J.M."/>
        </authorList>
    </citation>
    <scope>NUCLEOTIDE SEQUENCE</scope>
    <source>
        <tissue evidence="15">Salivary gland and midgut</tissue>
    </source>
</reference>
<evidence type="ECO:0000256" key="3">
    <source>
        <dbReference type="ARBA" id="ARBA00004406"/>
    </source>
</evidence>
<dbReference type="GO" id="GO:0005506">
    <property type="term" value="F:iron ion binding"/>
    <property type="evidence" value="ECO:0007669"/>
    <property type="project" value="InterPro"/>
</dbReference>
<comment type="cofactor">
    <cofactor evidence="1 13">
        <name>heme</name>
        <dbReference type="ChEBI" id="CHEBI:30413"/>
    </cofactor>
</comment>
<keyword evidence="9 14" id="KW-0560">Oxidoreductase</keyword>
<name>V5GVD0_IXORI</name>
<sequence>AKMSVVIPVHQIHHDPELWEDPQKFYPERFSDDNGRNFNPMAYQAFGNGPRSCIGMRYAQQLLKLTFANILVKYKIIPHDRYLEEDHLKLSTSFVFCKPRDGVWLTFQRIHSET</sequence>
<dbReference type="SUPFAM" id="SSF48264">
    <property type="entry name" value="Cytochrome P450"/>
    <property type="match status" value="1"/>
</dbReference>
<keyword evidence="8" id="KW-0492">Microsome</keyword>
<evidence type="ECO:0000256" key="8">
    <source>
        <dbReference type="ARBA" id="ARBA00022848"/>
    </source>
</evidence>
<dbReference type="GO" id="GO:0016705">
    <property type="term" value="F:oxidoreductase activity, acting on paired donors, with incorporation or reduction of molecular oxygen"/>
    <property type="evidence" value="ECO:0007669"/>
    <property type="project" value="InterPro"/>
</dbReference>
<evidence type="ECO:0000256" key="12">
    <source>
        <dbReference type="ARBA" id="ARBA00023136"/>
    </source>
</evidence>
<dbReference type="PROSITE" id="PS00086">
    <property type="entry name" value="CYTOCHROME_P450"/>
    <property type="match status" value="1"/>
</dbReference>
<evidence type="ECO:0000256" key="2">
    <source>
        <dbReference type="ARBA" id="ARBA00004174"/>
    </source>
</evidence>
<protein>
    <submittedName>
        <fullName evidence="15">Putative cytochrome p450 cyp3/cyp5/cyp6/cyp9 subfamily</fullName>
    </submittedName>
</protein>
<dbReference type="AlphaFoldDB" id="V5GVD0"/>